<dbReference type="AlphaFoldDB" id="A0A3M0GP07"/>
<gene>
    <name evidence="2" type="ORF">D9543_01580</name>
</gene>
<dbReference type="Gene3D" id="3.40.50.720">
    <property type="entry name" value="NAD(P)-binding Rossmann-like Domain"/>
    <property type="match status" value="1"/>
</dbReference>
<protein>
    <submittedName>
        <fullName evidence="2">NAD-dependent epimerase/dehydratase family protein</fullName>
    </submittedName>
</protein>
<dbReference type="EMBL" id="REGC01000001">
    <property type="protein sequence ID" value="RMB64492.1"/>
    <property type="molecule type" value="Genomic_DNA"/>
</dbReference>
<dbReference type="SUPFAM" id="SSF51735">
    <property type="entry name" value="NAD(P)-binding Rossmann-fold domains"/>
    <property type="match status" value="1"/>
</dbReference>
<dbReference type="Proteomes" id="UP000270649">
    <property type="component" value="Unassembled WGS sequence"/>
</dbReference>
<evidence type="ECO:0000259" key="1">
    <source>
        <dbReference type="Pfam" id="PF13460"/>
    </source>
</evidence>
<dbReference type="Pfam" id="PF13460">
    <property type="entry name" value="NAD_binding_10"/>
    <property type="match status" value="1"/>
</dbReference>
<dbReference type="InterPro" id="IPR036291">
    <property type="entry name" value="NAD(P)-bd_dom_sf"/>
</dbReference>
<feature type="domain" description="NAD(P)-binding" evidence="1">
    <location>
        <begin position="12"/>
        <end position="199"/>
    </location>
</feature>
<dbReference type="InterPro" id="IPR016040">
    <property type="entry name" value="NAD(P)-bd_dom"/>
</dbReference>
<comment type="caution">
    <text evidence="2">The sequence shown here is derived from an EMBL/GenBank/DDBJ whole genome shotgun (WGS) entry which is preliminary data.</text>
</comment>
<accession>A0A3M0GP07</accession>
<dbReference type="RefSeq" id="WP_121927316.1">
    <property type="nucleotide sequence ID" value="NZ_JAACCL010000098.1"/>
</dbReference>
<dbReference type="PANTHER" id="PTHR15020:SF50">
    <property type="entry name" value="UPF0659 PROTEIN YMR090W"/>
    <property type="match status" value="1"/>
</dbReference>
<dbReference type="PANTHER" id="PTHR15020">
    <property type="entry name" value="FLAVIN REDUCTASE-RELATED"/>
    <property type="match status" value="1"/>
</dbReference>
<proteinExistence type="predicted"/>
<sequence>MTNTKKKVLYIGGHGKVGLLAAPKLAAAGHEVHSLIRNPDQKADIEQANATPVIADITEQSVDQWAKLFADYDAVIWGAGNGGRGGAELTWAVDRDGALAAIEALEKLGKDVPQFVIISYVGSQVATTDPADEKWYAYVESKKEVDNRLADSSIPHIILKPAGLTEEPAQGMEFAEDKMLQEGQTSSRDLVADVIVEVLGRGELPTSPVVFVDGDKPVSSIK</sequence>
<reference evidence="2 3" key="1">
    <citation type="submission" date="2018-10" db="EMBL/GenBank/DDBJ databases">
        <title>Corynebacterium macginleyi genome sequencing and assembly of the type strain and two clinical samples.</title>
        <authorList>
            <person name="Bernier A.-M."/>
            <person name="Bernard K."/>
        </authorList>
    </citation>
    <scope>NUCLEOTIDE SEQUENCE [LARGE SCALE GENOMIC DNA]</scope>
    <source>
        <strain evidence="2 3">NML 120205</strain>
    </source>
</reference>
<evidence type="ECO:0000313" key="2">
    <source>
        <dbReference type="EMBL" id="RMB64492.1"/>
    </source>
</evidence>
<organism evidence="2 3">
    <name type="scientific">Corynebacterium macginleyi</name>
    <dbReference type="NCBI Taxonomy" id="38290"/>
    <lineage>
        <taxon>Bacteria</taxon>
        <taxon>Bacillati</taxon>
        <taxon>Actinomycetota</taxon>
        <taxon>Actinomycetes</taxon>
        <taxon>Mycobacteriales</taxon>
        <taxon>Corynebacteriaceae</taxon>
        <taxon>Corynebacterium</taxon>
    </lineage>
</organism>
<name>A0A3M0GP07_9CORY</name>
<evidence type="ECO:0000313" key="3">
    <source>
        <dbReference type="Proteomes" id="UP000270649"/>
    </source>
</evidence>